<sequence>MEDFKGTKANWSYSKETGTIRGDGGLLAELLINGSEGDNGTLMAAAPDLLEALQSLLDNYKQLADSGDAGNWRLEDEPAGKKALHAINKALGKE</sequence>
<dbReference type="RefSeq" id="WP_264384140.1">
    <property type="nucleotide sequence ID" value="NZ_CP074352.1"/>
</dbReference>
<accession>A0ABY6J9Z5</accession>
<name>A0ABY6J9Z5_9ENTR</name>
<keyword evidence="2" id="KW-1185">Reference proteome</keyword>
<evidence type="ECO:0000313" key="1">
    <source>
        <dbReference type="EMBL" id="UYU30323.1"/>
    </source>
</evidence>
<gene>
    <name evidence="1" type="ORF">KFZ77_10465</name>
</gene>
<evidence type="ECO:0000313" key="2">
    <source>
        <dbReference type="Proteomes" id="UP001156318"/>
    </source>
</evidence>
<protein>
    <submittedName>
        <fullName evidence="1">Uncharacterized protein</fullName>
    </submittedName>
</protein>
<dbReference type="Proteomes" id="UP001156318">
    <property type="component" value="Chromosome"/>
</dbReference>
<proteinExistence type="predicted"/>
<dbReference type="EMBL" id="CP074352">
    <property type="protein sequence ID" value="UYU30323.1"/>
    <property type="molecule type" value="Genomic_DNA"/>
</dbReference>
<reference evidence="1 2" key="1">
    <citation type="submission" date="2021-05" db="EMBL/GenBank/DDBJ databases">
        <title>Isolation, identification, and the growth promoting effects of Pantoea dispersa strain YSD J2 from the aboveground leaves of Cyperus esculentus L.Var. Sativus.</title>
        <authorList>
            <person name="Wang S."/>
            <person name="Tang X.M."/>
            <person name="Huang Y.N."/>
        </authorList>
    </citation>
    <scope>NUCLEOTIDE SEQUENCE [LARGE SCALE GENOMIC DNA]</scope>
    <source>
        <strain evidence="2">YSD YN2</strain>
    </source>
</reference>
<organism evidence="1 2">
    <name type="scientific">Siccibacter colletis</name>
    <dbReference type="NCBI Taxonomy" id="1505757"/>
    <lineage>
        <taxon>Bacteria</taxon>
        <taxon>Pseudomonadati</taxon>
        <taxon>Pseudomonadota</taxon>
        <taxon>Gammaproteobacteria</taxon>
        <taxon>Enterobacterales</taxon>
        <taxon>Enterobacteriaceae</taxon>
        <taxon>Siccibacter</taxon>
    </lineage>
</organism>